<dbReference type="RefSeq" id="XP_026013040.1">
    <property type="nucleotide sequence ID" value="XM_026157255.1"/>
</dbReference>
<dbReference type="AlphaFoldDB" id="A0AAX7SIZ6"/>
<dbReference type="PROSITE" id="PS50041">
    <property type="entry name" value="C_TYPE_LECTIN_2"/>
    <property type="match status" value="1"/>
</dbReference>
<evidence type="ECO:0000259" key="3">
    <source>
        <dbReference type="PROSITE" id="PS50041"/>
    </source>
</evidence>
<dbReference type="GeneTree" id="ENSGT01030000234575"/>
<reference evidence="4 5" key="1">
    <citation type="submission" date="2018-05" db="EMBL/GenBank/DDBJ databases">
        <authorList>
            <person name="Datahose"/>
        </authorList>
    </citation>
    <scope>NUCLEOTIDE SEQUENCE</scope>
</reference>
<keyword evidence="2" id="KW-1133">Transmembrane helix</keyword>
<dbReference type="InterPro" id="IPR050111">
    <property type="entry name" value="C-type_lectin/snaclec_domain"/>
</dbReference>
<dbReference type="Gene3D" id="3.10.100.10">
    <property type="entry name" value="Mannose-Binding Protein A, subunit A"/>
    <property type="match status" value="1"/>
</dbReference>
<accession>A0AAX7SIZ6</accession>
<dbReference type="InterPro" id="IPR016186">
    <property type="entry name" value="C-type_lectin-like/link_sf"/>
</dbReference>
<evidence type="ECO:0000313" key="5">
    <source>
        <dbReference type="Proteomes" id="UP000265100"/>
    </source>
</evidence>
<feature type="domain" description="C-type lectin" evidence="3">
    <location>
        <begin position="148"/>
        <end position="283"/>
    </location>
</feature>
<dbReference type="Proteomes" id="UP000265100">
    <property type="component" value="Chromosome 22"/>
</dbReference>
<reference evidence="5" key="2">
    <citation type="submission" date="2023-03" db="EMBL/GenBank/DDBJ databases">
        <authorList>
            <consortium name="Wellcome Sanger Institute Data Sharing"/>
        </authorList>
    </citation>
    <scope>NUCLEOTIDE SEQUENCE [LARGE SCALE GENOMIC DNA]</scope>
</reference>
<feature type="transmembrane region" description="Helical" evidence="2">
    <location>
        <begin position="67"/>
        <end position="88"/>
    </location>
</feature>
<evidence type="ECO:0000256" key="2">
    <source>
        <dbReference type="SAM" id="Phobius"/>
    </source>
</evidence>
<proteinExistence type="predicted"/>
<evidence type="ECO:0000313" key="4">
    <source>
        <dbReference type="Ensembl" id="ENSACLP00000042631.1"/>
    </source>
</evidence>
<evidence type="ECO:0000256" key="1">
    <source>
        <dbReference type="ARBA" id="ARBA00022734"/>
    </source>
</evidence>
<dbReference type="InterPro" id="IPR001304">
    <property type="entry name" value="C-type_lectin-like"/>
</dbReference>
<dbReference type="GO" id="GO:0030246">
    <property type="term" value="F:carbohydrate binding"/>
    <property type="evidence" value="ECO:0007669"/>
    <property type="project" value="UniProtKB-KW"/>
</dbReference>
<dbReference type="PANTHER" id="PTHR22803">
    <property type="entry name" value="MANNOSE, PHOSPHOLIPASE, LECTIN RECEPTOR RELATED"/>
    <property type="match status" value="1"/>
</dbReference>
<name>A0AAX7SIZ6_ASTCA</name>
<dbReference type="GeneID" id="113015298"/>
<dbReference type="Pfam" id="PF00059">
    <property type="entry name" value="Lectin_C"/>
    <property type="match status" value="1"/>
</dbReference>
<reference evidence="4" key="3">
    <citation type="submission" date="2025-08" db="UniProtKB">
        <authorList>
            <consortium name="Ensembl"/>
        </authorList>
    </citation>
    <scope>IDENTIFICATION</scope>
</reference>
<keyword evidence="1" id="KW-0430">Lectin</keyword>
<dbReference type="Ensembl" id="ENSACLT00000055865.1">
    <property type="protein sequence ID" value="ENSACLP00000042631.1"/>
    <property type="gene ID" value="ENSACLG00000034964.1"/>
</dbReference>
<dbReference type="CDD" id="cd03590">
    <property type="entry name" value="CLECT_DC-SIGN_like"/>
    <property type="match status" value="1"/>
</dbReference>
<dbReference type="InterPro" id="IPR033989">
    <property type="entry name" value="CD209-like_CTLD"/>
</dbReference>
<keyword evidence="5" id="KW-1185">Reference proteome</keyword>
<protein>
    <recommendedName>
        <fullName evidence="3">C-type lectin domain-containing protein</fullName>
    </recommendedName>
</protein>
<keyword evidence="2" id="KW-0812">Transmembrane</keyword>
<dbReference type="SMART" id="SM00034">
    <property type="entry name" value="CLECT"/>
    <property type="match status" value="1"/>
</dbReference>
<dbReference type="InterPro" id="IPR016187">
    <property type="entry name" value="CTDL_fold"/>
</dbReference>
<dbReference type="SUPFAM" id="SSF56436">
    <property type="entry name" value="C-type lectin-like"/>
    <property type="match status" value="1"/>
</dbReference>
<reference evidence="4" key="4">
    <citation type="submission" date="2025-09" db="UniProtKB">
        <authorList>
            <consortium name="Ensembl"/>
        </authorList>
    </citation>
    <scope>IDENTIFICATION</scope>
</reference>
<organism evidence="4 5">
    <name type="scientific">Astatotilapia calliptera</name>
    <name type="common">Eastern happy</name>
    <name type="synonym">Chromis callipterus</name>
    <dbReference type="NCBI Taxonomy" id="8154"/>
    <lineage>
        <taxon>Eukaryota</taxon>
        <taxon>Metazoa</taxon>
        <taxon>Chordata</taxon>
        <taxon>Craniata</taxon>
        <taxon>Vertebrata</taxon>
        <taxon>Euteleostomi</taxon>
        <taxon>Actinopterygii</taxon>
        <taxon>Neopterygii</taxon>
        <taxon>Teleostei</taxon>
        <taxon>Neoteleostei</taxon>
        <taxon>Acanthomorphata</taxon>
        <taxon>Ovalentaria</taxon>
        <taxon>Cichlomorphae</taxon>
        <taxon>Cichliformes</taxon>
        <taxon>Cichlidae</taxon>
        <taxon>African cichlids</taxon>
        <taxon>Pseudocrenilabrinae</taxon>
        <taxon>Haplochromini</taxon>
        <taxon>Astatotilapia</taxon>
    </lineage>
</organism>
<sequence length="296" mass="33425">MPEAEVVYSDVKLARGKKRANEAVTTSTDSTYSEIKISKTQPSTAELSEDPQQAVVRKGSKVTSERVVLVVLGVLLAAALIALCFTTFEIIKTNKKVKYLEDDKMKCDNNLTETLSKIKPCSTVQPTCPAPKVMDDPCYKCEEGWEQHGGKCYYFSISKSSWEQSRDECRAKRGDLVKIDSREEQKLLERRLRDVMTEDEDKFWIGLTDSAVEGRWVWVDRSPLDQSLTFWSIKGEPDNWTGGKGEHHPDGEDCARMGEQGGADDLKCWFDAFCSKPHRSICEKAEVKGKFKKVCD</sequence>
<keyword evidence="2" id="KW-0472">Membrane</keyword>